<reference evidence="2" key="1">
    <citation type="submission" date="2020-08" db="EMBL/GenBank/DDBJ databases">
        <title>Multicomponent nature underlies the extraordinary mechanical properties of spider dragline silk.</title>
        <authorList>
            <person name="Kono N."/>
            <person name="Nakamura H."/>
            <person name="Mori M."/>
            <person name="Yoshida Y."/>
            <person name="Ohtoshi R."/>
            <person name="Malay A.D."/>
            <person name="Moran D.A.P."/>
            <person name="Tomita M."/>
            <person name="Numata K."/>
            <person name="Arakawa K."/>
        </authorList>
    </citation>
    <scope>NUCLEOTIDE SEQUENCE</scope>
</reference>
<comment type="caution">
    <text evidence="2">The sequence shown here is derived from an EMBL/GenBank/DDBJ whole genome shotgun (WGS) entry which is preliminary data.</text>
</comment>
<proteinExistence type="predicted"/>
<sequence>MKASIAAAPREREGKKTINTRNPGQKFPSFFRGASPLRSECIGVVCQWSQRAVKNFQFFRAACISPCPCGGFGSPGRMACFALLASGRDVADSGPRKA</sequence>
<feature type="region of interest" description="Disordered" evidence="1">
    <location>
        <begin position="1"/>
        <end position="25"/>
    </location>
</feature>
<dbReference type="Proteomes" id="UP000886998">
    <property type="component" value="Unassembled WGS sequence"/>
</dbReference>
<dbReference type="AlphaFoldDB" id="A0A8X7BSP9"/>
<organism evidence="2 3">
    <name type="scientific">Trichonephila inaurata madagascariensis</name>
    <dbReference type="NCBI Taxonomy" id="2747483"/>
    <lineage>
        <taxon>Eukaryota</taxon>
        <taxon>Metazoa</taxon>
        <taxon>Ecdysozoa</taxon>
        <taxon>Arthropoda</taxon>
        <taxon>Chelicerata</taxon>
        <taxon>Arachnida</taxon>
        <taxon>Araneae</taxon>
        <taxon>Araneomorphae</taxon>
        <taxon>Entelegynae</taxon>
        <taxon>Araneoidea</taxon>
        <taxon>Nephilidae</taxon>
        <taxon>Trichonephila</taxon>
        <taxon>Trichonephila inaurata</taxon>
    </lineage>
</organism>
<evidence type="ECO:0000256" key="1">
    <source>
        <dbReference type="SAM" id="MobiDB-lite"/>
    </source>
</evidence>
<name>A0A8X7BSP9_9ARAC</name>
<accession>A0A8X7BSP9</accession>
<gene>
    <name evidence="2" type="ORF">TNIN_323391</name>
</gene>
<keyword evidence="3" id="KW-1185">Reference proteome</keyword>
<evidence type="ECO:0000313" key="3">
    <source>
        <dbReference type="Proteomes" id="UP000886998"/>
    </source>
</evidence>
<protein>
    <submittedName>
        <fullName evidence="2">Uncharacterized protein</fullName>
    </submittedName>
</protein>
<evidence type="ECO:0000313" key="2">
    <source>
        <dbReference type="EMBL" id="GFY40684.1"/>
    </source>
</evidence>
<dbReference type="EMBL" id="BMAV01002037">
    <property type="protein sequence ID" value="GFY40684.1"/>
    <property type="molecule type" value="Genomic_DNA"/>
</dbReference>